<dbReference type="EMBL" id="LAZR01000445">
    <property type="protein sequence ID" value="KKN68570.1"/>
    <property type="molecule type" value="Genomic_DNA"/>
</dbReference>
<accession>A0A0F9SI06</accession>
<sequence>MLRSLVMTGCVTLACGLAVFTLAHPVAWGEGAADSAGDSPPDFGRSRSQGSPVQSGMSWTVTMWPDATSVDTLLLRGMLLRMSSQKALLDLYPERAPIRIVLTRADTGAAVEHELVWYRDCHLFRWARGTGRVDIEIDLKELFGKLQPGRYTVQVVLPAGGYAITGLPESSQADISSSEFAFEIVDPDETVILDARARLLEARSRELPLGSCLTRGDNGTALLTNGLPFTVLVPFKHKNANADETADEVVVVPYGHVLAWRATGDWATTHLMGGGMPMDVALSARLLQDDGWSMRSLAPSESMTIDLPDRTLQDGIYCYDVLVFQEREGMSDRSHRLTGMPFVVEGGRIAALRGADEHEPGD</sequence>
<gene>
    <name evidence="2" type="ORF">LCGC14_0450010</name>
</gene>
<feature type="region of interest" description="Disordered" evidence="1">
    <location>
        <begin position="31"/>
        <end position="55"/>
    </location>
</feature>
<name>A0A0F9SI06_9ZZZZ</name>
<comment type="caution">
    <text evidence="2">The sequence shown here is derived from an EMBL/GenBank/DDBJ whole genome shotgun (WGS) entry which is preliminary data.</text>
</comment>
<organism evidence="2">
    <name type="scientific">marine sediment metagenome</name>
    <dbReference type="NCBI Taxonomy" id="412755"/>
    <lineage>
        <taxon>unclassified sequences</taxon>
        <taxon>metagenomes</taxon>
        <taxon>ecological metagenomes</taxon>
    </lineage>
</organism>
<proteinExistence type="predicted"/>
<protein>
    <submittedName>
        <fullName evidence="2">Uncharacterized protein</fullName>
    </submittedName>
</protein>
<feature type="compositionally biased region" description="Polar residues" evidence="1">
    <location>
        <begin position="46"/>
        <end position="55"/>
    </location>
</feature>
<dbReference type="AlphaFoldDB" id="A0A0F9SI06"/>
<dbReference type="PROSITE" id="PS51257">
    <property type="entry name" value="PROKAR_LIPOPROTEIN"/>
    <property type="match status" value="1"/>
</dbReference>
<evidence type="ECO:0000256" key="1">
    <source>
        <dbReference type="SAM" id="MobiDB-lite"/>
    </source>
</evidence>
<evidence type="ECO:0000313" key="2">
    <source>
        <dbReference type="EMBL" id="KKN68570.1"/>
    </source>
</evidence>
<reference evidence="2" key="1">
    <citation type="journal article" date="2015" name="Nature">
        <title>Complex archaea that bridge the gap between prokaryotes and eukaryotes.</title>
        <authorList>
            <person name="Spang A."/>
            <person name="Saw J.H."/>
            <person name="Jorgensen S.L."/>
            <person name="Zaremba-Niedzwiedzka K."/>
            <person name="Martijn J."/>
            <person name="Lind A.E."/>
            <person name="van Eijk R."/>
            <person name="Schleper C."/>
            <person name="Guy L."/>
            <person name="Ettema T.J."/>
        </authorList>
    </citation>
    <scope>NUCLEOTIDE SEQUENCE</scope>
</reference>